<dbReference type="FunCoup" id="D8SNW6">
    <property type="interactions" value="3864"/>
</dbReference>
<dbReference type="Pfam" id="PF13297">
    <property type="entry name" value="SDE2_2C"/>
    <property type="match status" value="1"/>
</dbReference>
<dbReference type="OrthoDB" id="547031at2759"/>
<evidence type="ECO:0000256" key="2">
    <source>
        <dbReference type="ARBA" id="ARBA00004496"/>
    </source>
</evidence>
<feature type="compositionally biased region" description="Basic and acidic residues" evidence="9">
    <location>
        <begin position="192"/>
        <end position="208"/>
    </location>
</feature>
<dbReference type="eggNOG" id="KOG0001">
    <property type="taxonomic scope" value="Eukaryota"/>
</dbReference>
<proteinExistence type="inferred from homology"/>
<dbReference type="PANTHER" id="PTHR12786:SF1">
    <property type="entry name" value="SPLICING REGULATOR SDE2"/>
    <property type="match status" value="1"/>
</dbReference>
<evidence type="ECO:0000256" key="4">
    <source>
        <dbReference type="ARBA" id="ARBA00022490"/>
    </source>
</evidence>
<dbReference type="GO" id="GO:0006397">
    <property type="term" value="P:mRNA processing"/>
    <property type="evidence" value="ECO:0007669"/>
    <property type="project" value="UniProtKB-KW"/>
</dbReference>
<dbReference type="InParanoid" id="D8SNW6"/>
<dbReference type="PANTHER" id="PTHR12786">
    <property type="entry name" value="SPLICING FACTOR SF3A-RELATED"/>
    <property type="match status" value="1"/>
</dbReference>
<dbReference type="InterPro" id="IPR051421">
    <property type="entry name" value="RNA_Proc_DNA_Dmg_Regulator"/>
</dbReference>
<dbReference type="KEGG" id="smo:SELMODRAFT_234670"/>
<dbReference type="GO" id="GO:0008380">
    <property type="term" value="P:RNA splicing"/>
    <property type="evidence" value="ECO:0007669"/>
    <property type="project" value="UniProtKB-KW"/>
</dbReference>
<protein>
    <submittedName>
        <fullName evidence="12">Uncharacterized protein</fullName>
    </submittedName>
</protein>
<dbReference type="InterPro" id="IPR053822">
    <property type="entry name" value="SDE2-like_dom"/>
</dbReference>
<evidence type="ECO:0000259" key="10">
    <source>
        <dbReference type="Pfam" id="PF13297"/>
    </source>
</evidence>
<dbReference type="Proteomes" id="UP000001514">
    <property type="component" value="Unassembled WGS sequence"/>
</dbReference>
<dbReference type="Pfam" id="PF22782">
    <property type="entry name" value="SDE2"/>
    <property type="match status" value="1"/>
</dbReference>
<dbReference type="GO" id="GO:0005634">
    <property type="term" value="C:nucleus"/>
    <property type="evidence" value="ECO:0000318"/>
    <property type="project" value="GO_Central"/>
</dbReference>
<dbReference type="EMBL" id="GL377630">
    <property type="protein sequence ID" value="EFJ13952.1"/>
    <property type="molecule type" value="Genomic_DNA"/>
</dbReference>
<accession>D8SNW6</accession>
<keyword evidence="4" id="KW-0963">Cytoplasm</keyword>
<keyword evidence="13" id="KW-1185">Reference proteome</keyword>
<evidence type="ECO:0000256" key="3">
    <source>
        <dbReference type="ARBA" id="ARBA00008726"/>
    </source>
</evidence>
<evidence type="ECO:0000256" key="6">
    <source>
        <dbReference type="ARBA" id="ARBA00023187"/>
    </source>
</evidence>
<evidence type="ECO:0000259" key="11">
    <source>
        <dbReference type="Pfam" id="PF22782"/>
    </source>
</evidence>
<keyword evidence="5" id="KW-0507">mRNA processing</keyword>
<dbReference type="HOGENOM" id="CLU_042333_2_0_1"/>
<dbReference type="InterPro" id="IPR025086">
    <property type="entry name" value="SDE2/SF3A3_SAP"/>
</dbReference>
<dbReference type="Gramene" id="EFJ13952">
    <property type="protein sequence ID" value="EFJ13952"/>
    <property type="gene ID" value="SELMODRAFT_234670"/>
</dbReference>
<dbReference type="AlphaFoldDB" id="D8SNW6"/>
<name>D8SNW6_SELML</name>
<keyword evidence="7" id="KW-0539">Nucleus</keyword>
<feature type="region of interest" description="Disordered" evidence="9">
    <location>
        <begin position="181"/>
        <end position="263"/>
    </location>
</feature>
<dbReference type="OMA" id="ADHSSKP"/>
<keyword evidence="8" id="KW-0131">Cell cycle</keyword>
<keyword evidence="6" id="KW-0508">mRNA splicing</keyword>
<comment type="subcellular location">
    <subcellularLocation>
        <location evidence="2">Cytoplasm</location>
    </subcellularLocation>
    <subcellularLocation>
        <location evidence="1">Nucleus</location>
    </subcellularLocation>
</comment>
<gene>
    <name evidence="12" type="ORF">SELMODRAFT_234670</name>
</gene>
<feature type="domain" description="SDE2/SF3A3 SAP" evidence="10">
    <location>
        <begin position="280"/>
        <end position="343"/>
    </location>
</feature>
<evidence type="ECO:0000313" key="12">
    <source>
        <dbReference type="EMBL" id="EFJ13952.1"/>
    </source>
</evidence>
<dbReference type="STRING" id="88036.D8SNW6"/>
<evidence type="ECO:0000256" key="8">
    <source>
        <dbReference type="ARBA" id="ARBA00023306"/>
    </source>
</evidence>
<feature type="domain" description="SDE2-like" evidence="11">
    <location>
        <begin position="81"/>
        <end position="180"/>
    </location>
</feature>
<comment type="similarity">
    <text evidence="3">Belongs to the SDE2 family.</text>
</comment>
<dbReference type="GO" id="GO:0005737">
    <property type="term" value="C:cytoplasm"/>
    <property type="evidence" value="ECO:0007669"/>
    <property type="project" value="UniProtKB-SubCell"/>
</dbReference>
<evidence type="ECO:0000256" key="1">
    <source>
        <dbReference type="ARBA" id="ARBA00004123"/>
    </source>
</evidence>
<evidence type="ECO:0000256" key="5">
    <source>
        <dbReference type="ARBA" id="ARBA00022664"/>
    </source>
</evidence>
<sequence length="345" mass="38188">MAAEESVEQQFLVRLLNGSTRCVRFASPRVLCEDLKARVFEIAGIPPSLQRVVTGTREIGEGEALPASRDASCAVLLRLRGGKGGFGSLLRGAATKAGQKKTSNFDACRDMSGRRLRHVNGEKKIKEWNEEAGLRQLEVVAHDYLKKESQKLKNESSAAEDIKKFREEAERKSQEVQEAVLDGLRRAKNKKRGTDGKRKKIDMDDMASKKLRIMSTGKDSDQELMPPIHTGASSSQSFEDPSVLNPSPEAVPSPAETAQPVEPVEPVVNLQAPQEPPPKVIEELSFDNFQSAEELETLGMDRLKSELQKRGLKCGGSLKERSARLFLLKTTPVEKLDKKHFAKSK</sequence>
<evidence type="ECO:0000313" key="13">
    <source>
        <dbReference type="Proteomes" id="UP000001514"/>
    </source>
</evidence>
<reference evidence="12 13" key="1">
    <citation type="journal article" date="2011" name="Science">
        <title>The Selaginella genome identifies genetic changes associated with the evolution of vascular plants.</title>
        <authorList>
            <person name="Banks J.A."/>
            <person name="Nishiyama T."/>
            <person name="Hasebe M."/>
            <person name="Bowman J.L."/>
            <person name="Gribskov M."/>
            <person name="dePamphilis C."/>
            <person name="Albert V.A."/>
            <person name="Aono N."/>
            <person name="Aoyama T."/>
            <person name="Ambrose B.A."/>
            <person name="Ashton N.W."/>
            <person name="Axtell M.J."/>
            <person name="Barker E."/>
            <person name="Barker M.S."/>
            <person name="Bennetzen J.L."/>
            <person name="Bonawitz N.D."/>
            <person name="Chapple C."/>
            <person name="Cheng C."/>
            <person name="Correa L.G."/>
            <person name="Dacre M."/>
            <person name="DeBarry J."/>
            <person name="Dreyer I."/>
            <person name="Elias M."/>
            <person name="Engstrom E.M."/>
            <person name="Estelle M."/>
            <person name="Feng L."/>
            <person name="Finet C."/>
            <person name="Floyd S.K."/>
            <person name="Frommer W.B."/>
            <person name="Fujita T."/>
            <person name="Gramzow L."/>
            <person name="Gutensohn M."/>
            <person name="Harholt J."/>
            <person name="Hattori M."/>
            <person name="Heyl A."/>
            <person name="Hirai T."/>
            <person name="Hiwatashi Y."/>
            <person name="Ishikawa M."/>
            <person name="Iwata M."/>
            <person name="Karol K.G."/>
            <person name="Koehler B."/>
            <person name="Kolukisaoglu U."/>
            <person name="Kubo M."/>
            <person name="Kurata T."/>
            <person name="Lalonde S."/>
            <person name="Li K."/>
            <person name="Li Y."/>
            <person name="Litt A."/>
            <person name="Lyons E."/>
            <person name="Manning G."/>
            <person name="Maruyama T."/>
            <person name="Michael T.P."/>
            <person name="Mikami K."/>
            <person name="Miyazaki S."/>
            <person name="Morinaga S."/>
            <person name="Murata T."/>
            <person name="Mueller-Roeber B."/>
            <person name="Nelson D.R."/>
            <person name="Obara M."/>
            <person name="Oguri Y."/>
            <person name="Olmstead R.G."/>
            <person name="Onodera N."/>
            <person name="Petersen B.L."/>
            <person name="Pils B."/>
            <person name="Prigge M."/>
            <person name="Rensing S.A."/>
            <person name="Riano-Pachon D.M."/>
            <person name="Roberts A.W."/>
            <person name="Sato Y."/>
            <person name="Scheller H.V."/>
            <person name="Schulz B."/>
            <person name="Schulz C."/>
            <person name="Shakirov E.V."/>
            <person name="Shibagaki N."/>
            <person name="Shinohara N."/>
            <person name="Shippen D.E."/>
            <person name="Soerensen I."/>
            <person name="Sotooka R."/>
            <person name="Sugimoto N."/>
            <person name="Sugita M."/>
            <person name="Sumikawa N."/>
            <person name="Tanurdzic M."/>
            <person name="Theissen G."/>
            <person name="Ulvskov P."/>
            <person name="Wakazuki S."/>
            <person name="Weng J.K."/>
            <person name="Willats W.W."/>
            <person name="Wipf D."/>
            <person name="Wolf P.G."/>
            <person name="Yang L."/>
            <person name="Zimmer A.D."/>
            <person name="Zhu Q."/>
            <person name="Mitros T."/>
            <person name="Hellsten U."/>
            <person name="Loque D."/>
            <person name="Otillar R."/>
            <person name="Salamov A."/>
            <person name="Schmutz J."/>
            <person name="Shapiro H."/>
            <person name="Lindquist E."/>
            <person name="Lucas S."/>
            <person name="Rokhsar D."/>
            <person name="Grigoriev I.V."/>
        </authorList>
    </citation>
    <scope>NUCLEOTIDE SEQUENCE [LARGE SCALE GENOMIC DNA]</scope>
</reference>
<dbReference type="eggNOG" id="KOG2827">
    <property type="taxonomic scope" value="Eukaryota"/>
</dbReference>
<evidence type="ECO:0000256" key="7">
    <source>
        <dbReference type="ARBA" id="ARBA00023242"/>
    </source>
</evidence>
<organism evidence="13">
    <name type="scientific">Selaginella moellendorffii</name>
    <name type="common">Spikemoss</name>
    <dbReference type="NCBI Taxonomy" id="88036"/>
    <lineage>
        <taxon>Eukaryota</taxon>
        <taxon>Viridiplantae</taxon>
        <taxon>Streptophyta</taxon>
        <taxon>Embryophyta</taxon>
        <taxon>Tracheophyta</taxon>
        <taxon>Lycopodiopsida</taxon>
        <taxon>Selaginellales</taxon>
        <taxon>Selaginellaceae</taxon>
        <taxon>Selaginella</taxon>
    </lineage>
</organism>
<evidence type="ECO:0000256" key="9">
    <source>
        <dbReference type="SAM" id="MobiDB-lite"/>
    </source>
</evidence>